<evidence type="ECO:0000259" key="1">
    <source>
        <dbReference type="Pfam" id="PF00126"/>
    </source>
</evidence>
<dbReference type="Proteomes" id="UP000628736">
    <property type="component" value="Unassembled WGS sequence"/>
</dbReference>
<sequence>MEHLRYHLTVRLYRQDKSFGPGPMRLLRGVEEGGSLHQAAEAMGMSYSKAWTLLRKLEKEWGFTLLDRQSGGPKGGGSVLTPEGRDLLERYEAMCAQVEQAAQKAFAQYFQ</sequence>
<comment type="caution">
    <text evidence="2">The sequence shown here is derived from an EMBL/GenBank/DDBJ whole genome shotgun (WGS) entry which is preliminary data.</text>
</comment>
<evidence type="ECO:0000313" key="3">
    <source>
        <dbReference type="Proteomes" id="UP000628736"/>
    </source>
</evidence>
<dbReference type="EMBL" id="JACOPO010000003">
    <property type="protein sequence ID" value="MBC5722215.1"/>
    <property type="molecule type" value="Genomic_DNA"/>
</dbReference>
<dbReference type="InterPro" id="IPR051815">
    <property type="entry name" value="Molybdate_resp_trans_reg"/>
</dbReference>
<gene>
    <name evidence="2" type="ORF">H8S11_05265</name>
</gene>
<dbReference type="InterPro" id="IPR036390">
    <property type="entry name" value="WH_DNA-bd_sf"/>
</dbReference>
<dbReference type="PANTHER" id="PTHR30432">
    <property type="entry name" value="TRANSCRIPTIONAL REGULATOR MODE"/>
    <property type="match status" value="1"/>
</dbReference>
<dbReference type="GO" id="GO:0003700">
    <property type="term" value="F:DNA-binding transcription factor activity"/>
    <property type="evidence" value="ECO:0007669"/>
    <property type="project" value="InterPro"/>
</dbReference>
<dbReference type="InterPro" id="IPR036388">
    <property type="entry name" value="WH-like_DNA-bd_sf"/>
</dbReference>
<protein>
    <submittedName>
        <fullName evidence="2">LysR family transcriptional regulator</fullName>
    </submittedName>
</protein>
<dbReference type="AlphaFoldDB" id="A0A8J6IXK0"/>
<feature type="domain" description="HTH lysR-type" evidence="1">
    <location>
        <begin position="24"/>
        <end position="85"/>
    </location>
</feature>
<organism evidence="2 3">
    <name type="scientific">Flintibacter hominis</name>
    <dbReference type="NCBI Taxonomy" id="2763048"/>
    <lineage>
        <taxon>Bacteria</taxon>
        <taxon>Bacillati</taxon>
        <taxon>Bacillota</taxon>
        <taxon>Clostridia</taxon>
        <taxon>Eubacteriales</taxon>
        <taxon>Flintibacter</taxon>
    </lineage>
</organism>
<dbReference type="Gene3D" id="1.10.10.10">
    <property type="entry name" value="Winged helix-like DNA-binding domain superfamily/Winged helix DNA-binding domain"/>
    <property type="match status" value="1"/>
</dbReference>
<proteinExistence type="predicted"/>
<dbReference type="SUPFAM" id="SSF46785">
    <property type="entry name" value="Winged helix' DNA-binding domain"/>
    <property type="match status" value="1"/>
</dbReference>
<dbReference type="PANTHER" id="PTHR30432:SF1">
    <property type="entry name" value="DNA-BINDING TRANSCRIPTIONAL DUAL REGULATOR MODE"/>
    <property type="match status" value="1"/>
</dbReference>
<dbReference type="Pfam" id="PF00126">
    <property type="entry name" value="HTH_1"/>
    <property type="match status" value="1"/>
</dbReference>
<keyword evidence="3" id="KW-1185">Reference proteome</keyword>
<evidence type="ECO:0000313" key="2">
    <source>
        <dbReference type="EMBL" id="MBC5722215.1"/>
    </source>
</evidence>
<reference evidence="2" key="1">
    <citation type="submission" date="2020-08" db="EMBL/GenBank/DDBJ databases">
        <title>Genome public.</title>
        <authorList>
            <person name="Liu C."/>
            <person name="Sun Q."/>
        </authorList>
    </citation>
    <scope>NUCLEOTIDE SEQUENCE</scope>
    <source>
        <strain evidence="2">NSJ-23</strain>
    </source>
</reference>
<dbReference type="InterPro" id="IPR000847">
    <property type="entry name" value="LysR_HTH_N"/>
</dbReference>
<dbReference type="RefSeq" id="WP_186852461.1">
    <property type="nucleotide sequence ID" value="NZ_JACOPO010000003.1"/>
</dbReference>
<accession>A0A8J6IXK0</accession>
<name>A0A8J6IXK0_9FIRM</name>